<evidence type="ECO:0000313" key="3">
    <source>
        <dbReference type="EMBL" id="BCR35945.1"/>
    </source>
</evidence>
<dbReference type="RefSeq" id="WP_176239789.1">
    <property type="nucleotide sequence ID" value="NZ_AP024412.1"/>
</dbReference>
<gene>
    <name evidence="3" type="ORF">MPAN_008380</name>
</gene>
<dbReference type="KEGG" id="manr:MPAN_008380"/>
<dbReference type="AlphaFoldDB" id="A0A7U9TIE3"/>
<accession>A0A7U9TIE3</accession>
<organism evidence="3 4">
    <name type="scientific">Mariniplasma anaerobium</name>
    <dbReference type="NCBI Taxonomy" id="2735436"/>
    <lineage>
        <taxon>Bacteria</taxon>
        <taxon>Bacillati</taxon>
        <taxon>Mycoplasmatota</taxon>
        <taxon>Mollicutes</taxon>
        <taxon>Acholeplasmatales</taxon>
        <taxon>Acholeplasmataceae</taxon>
        <taxon>Mariniplasma</taxon>
    </lineage>
</organism>
<dbReference type="PANTHER" id="PTHR11851:SF134">
    <property type="entry name" value="ZINC-DEPENDENT PROTEASE"/>
    <property type="match status" value="1"/>
</dbReference>
<feature type="domain" description="Peptidase M16 C-terminal" evidence="2">
    <location>
        <begin position="181"/>
        <end position="358"/>
    </location>
</feature>
<dbReference type="InterPro" id="IPR011249">
    <property type="entry name" value="Metalloenz_LuxS/M16"/>
</dbReference>
<dbReference type="InterPro" id="IPR050361">
    <property type="entry name" value="MPP/UQCRC_Complex"/>
</dbReference>
<dbReference type="InterPro" id="IPR011765">
    <property type="entry name" value="Pept_M16_N"/>
</dbReference>
<dbReference type="EMBL" id="AP024412">
    <property type="protein sequence ID" value="BCR35945.1"/>
    <property type="molecule type" value="Genomic_DNA"/>
</dbReference>
<dbReference type="Proteomes" id="UP000620133">
    <property type="component" value="Chromosome"/>
</dbReference>
<dbReference type="InterPro" id="IPR007863">
    <property type="entry name" value="Peptidase_M16_C"/>
</dbReference>
<dbReference type="GO" id="GO:0046872">
    <property type="term" value="F:metal ion binding"/>
    <property type="evidence" value="ECO:0007669"/>
    <property type="project" value="InterPro"/>
</dbReference>
<dbReference type="Gene3D" id="3.30.830.10">
    <property type="entry name" value="Metalloenzyme, LuxS/M16 peptidase-like"/>
    <property type="match status" value="2"/>
</dbReference>
<keyword evidence="4" id="KW-1185">Reference proteome</keyword>
<evidence type="ECO:0000259" key="2">
    <source>
        <dbReference type="Pfam" id="PF05193"/>
    </source>
</evidence>
<reference evidence="3" key="1">
    <citation type="submission" date="2021-01" db="EMBL/GenBank/DDBJ databases">
        <title>Draft genome sequence of Acholeplasmataceae bacterium strain Mahy22.</title>
        <authorList>
            <person name="Watanabe M."/>
            <person name="Kojima H."/>
            <person name="Fukui M."/>
        </authorList>
    </citation>
    <scope>NUCLEOTIDE SEQUENCE</scope>
    <source>
        <strain evidence="3">Mahy22</strain>
    </source>
</reference>
<dbReference type="PANTHER" id="PTHR11851">
    <property type="entry name" value="METALLOPROTEASE"/>
    <property type="match status" value="1"/>
</dbReference>
<protein>
    <submittedName>
        <fullName evidence="3">Peptidase</fullName>
    </submittedName>
</protein>
<name>A0A7U9TIE3_9MOLU</name>
<dbReference type="NCBIfam" id="NF047421">
    <property type="entry name" value="YfmH_fam"/>
    <property type="match status" value="1"/>
</dbReference>
<evidence type="ECO:0000259" key="1">
    <source>
        <dbReference type="Pfam" id="PF00675"/>
    </source>
</evidence>
<evidence type="ECO:0000313" key="4">
    <source>
        <dbReference type="Proteomes" id="UP000620133"/>
    </source>
</evidence>
<dbReference type="Pfam" id="PF00675">
    <property type="entry name" value="Peptidase_M16"/>
    <property type="match status" value="1"/>
</dbReference>
<dbReference type="SUPFAM" id="SSF63411">
    <property type="entry name" value="LuxS/MPP-like metallohydrolase"/>
    <property type="match status" value="2"/>
</dbReference>
<feature type="domain" description="Peptidase M16 N-terminal" evidence="1">
    <location>
        <begin position="37"/>
        <end position="170"/>
    </location>
</feature>
<dbReference type="Pfam" id="PF05193">
    <property type="entry name" value="Peptidase_M16_C"/>
    <property type="match status" value="1"/>
</dbReference>
<proteinExistence type="predicted"/>
<sequence>MIHKYYERFNEHVYIIKLKNGMQVHLLPKEEPVYSTYVELSIPYGSLDLSYAYDQKKYLTPAGTAHFMEHKIFANPDGDAFAKFSNLGVDANAMTSYHQTSYLFSATNHVLEALSHLLDMLDTPYFTKENVDQEKDIIAEELKMYLDDPVSMMQNKLMENMYHNHFIKHDIGGTVESIQEVTPELLEDVYKHFYAPNMRLLTISGKINLKELKAFFKAYDKQINTKIKPIIHVPKESKTLVKKLEVLADDVSFSKLMIGIKLDPIGRSDQALVKREMSMTMCLNMLLGSSSKMYESLLQQQIINQSFYVNTTFEKKAEHIMIYAESKKINKLKNILINYLTKDAFQDLNEEDFVRYKKVYLGQFIFALNSIETKTYLYNKYYHQKTSLFEVVDMMNDVTYEDMLNALNRIQKRSITTLILKKD</sequence>